<comment type="function">
    <text evidence="11">Promotes RNA polymerase assembly. Latches the N- and C-terminal regions of the beta' subunit thereby facilitating its interaction with the beta and alpha subunits.</text>
</comment>
<evidence type="ECO:0000313" key="14">
    <source>
        <dbReference type="Proteomes" id="UP001273505"/>
    </source>
</evidence>
<evidence type="ECO:0000256" key="3">
    <source>
        <dbReference type="ARBA" id="ARBA00013725"/>
    </source>
</evidence>
<accession>A0ABU4RZ69</accession>
<dbReference type="Gene3D" id="3.90.940.10">
    <property type="match status" value="1"/>
</dbReference>
<dbReference type="GO" id="GO:0000428">
    <property type="term" value="C:DNA-directed RNA polymerase complex"/>
    <property type="evidence" value="ECO:0007669"/>
    <property type="project" value="UniProtKB-KW"/>
</dbReference>
<organism evidence="13 14">
    <name type="scientific">Gilvimarinus gilvus</name>
    <dbReference type="NCBI Taxonomy" id="3058038"/>
    <lineage>
        <taxon>Bacteria</taxon>
        <taxon>Pseudomonadati</taxon>
        <taxon>Pseudomonadota</taxon>
        <taxon>Gammaproteobacteria</taxon>
        <taxon>Cellvibrionales</taxon>
        <taxon>Cellvibrionaceae</taxon>
        <taxon>Gilvimarinus</taxon>
    </lineage>
</organism>
<evidence type="ECO:0000256" key="8">
    <source>
        <dbReference type="ARBA" id="ARBA00029924"/>
    </source>
</evidence>
<comment type="similarity">
    <text evidence="1 11">Belongs to the RNA polymerase subunit omega family.</text>
</comment>
<keyword evidence="4 11" id="KW-0240">DNA-directed RNA polymerase</keyword>
<evidence type="ECO:0000256" key="11">
    <source>
        <dbReference type="HAMAP-Rule" id="MF_00366"/>
    </source>
</evidence>
<keyword evidence="6 11" id="KW-0548">Nucleotidyltransferase</keyword>
<sequence>MARITVEDCLDHVDNRFELVMVGSKRARQIAVGGKDPHVPEENDKPTVIALREIEEGFVDASILLERDEPAPAPQMEENSFEQQSPM</sequence>
<keyword evidence="5 11" id="KW-0808">Transferase</keyword>
<comment type="subunit">
    <text evidence="11">The RNAP catalytic core consists of 2 alpha, 1 beta, 1 beta' and 1 omega subunit. When a sigma factor is associated with the core the holoenzyme is formed, which can initiate transcription.</text>
</comment>
<evidence type="ECO:0000256" key="2">
    <source>
        <dbReference type="ARBA" id="ARBA00012418"/>
    </source>
</evidence>
<evidence type="ECO:0000256" key="12">
    <source>
        <dbReference type="SAM" id="MobiDB-lite"/>
    </source>
</evidence>
<evidence type="ECO:0000256" key="1">
    <source>
        <dbReference type="ARBA" id="ARBA00006711"/>
    </source>
</evidence>
<dbReference type="PANTHER" id="PTHR34476">
    <property type="entry name" value="DNA-DIRECTED RNA POLYMERASE SUBUNIT OMEGA"/>
    <property type="match status" value="1"/>
</dbReference>
<dbReference type="EMBL" id="JAXAFO010000013">
    <property type="protein sequence ID" value="MDX6849512.1"/>
    <property type="molecule type" value="Genomic_DNA"/>
</dbReference>
<evidence type="ECO:0000256" key="6">
    <source>
        <dbReference type="ARBA" id="ARBA00022695"/>
    </source>
</evidence>
<gene>
    <name evidence="11 13" type="primary">rpoZ</name>
    <name evidence="13" type="ORF">SCD92_09080</name>
</gene>
<evidence type="ECO:0000256" key="4">
    <source>
        <dbReference type="ARBA" id="ARBA00022478"/>
    </source>
</evidence>
<keyword evidence="14" id="KW-1185">Reference proteome</keyword>
<evidence type="ECO:0000256" key="9">
    <source>
        <dbReference type="ARBA" id="ARBA00030998"/>
    </source>
</evidence>
<dbReference type="HAMAP" id="MF_00366">
    <property type="entry name" value="RNApol_bact_RpoZ"/>
    <property type="match status" value="1"/>
</dbReference>
<dbReference type="NCBIfam" id="TIGR00690">
    <property type="entry name" value="rpoZ"/>
    <property type="match status" value="1"/>
</dbReference>
<dbReference type="InterPro" id="IPR003716">
    <property type="entry name" value="DNA-dir_RNA_pol_omega"/>
</dbReference>
<evidence type="ECO:0000256" key="10">
    <source>
        <dbReference type="ARBA" id="ARBA00048552"/>
    </source>
</evidence>
<dbReference type="InterPro" id="IPR036161">
    <property type="entry name" value="RPB6/omega-like_sf"/>
</dbReference>
<keyword evidence="7 11" id="KW-0804">Transcription</keyword>
<evidence type="ECO:0000313" key="13">
    <source>
        <dbReference type="EMBL" id="MDX6849512.1"/>
    </source>
</evidence>
<dbReference type="Pfam" id="PF01192">
    <property type="entry name" value="RNA_pol_Rpb6"/>
    <property type="match status" value="1"/>
</dbReference>
<protein>
    <recommendedName>
        <fullName evidence="3 11">DNA-directed RNA polymerase subunit omega</fullName>
        <shortName evidence="11">RNAP omega subunit</shortName>
        <ecNumber evidence="2 11">2.7.7.6</ecNumber>
    </recommendedName>
    <alternativeName>
        <fullName evidence="9 11">RNA polymerase omega subunit</fullName>
    </alternativeName>
    <alternativeName>
        <fullName evidence="8 11">Transcriptase subunit omega</fullName>
    </alternativeName>
</protein>
<dbReference type="EC" id="2.7.7.6" evidence="2 11"/>
<dbReference type="RefSeq" id="WP_302724770.1">
    <property type="nucleotide sequence ID" value="NZ_JAULRU010000823.1"/>
</dbReference>
<dbReference type="Proteomes" id="UP001273505">
    <property type="component" value="Unassembled WGS sequence"/>
</dbReference>
<dbReference type="SUPFAM" id="SSF63562">
    <property type="entry name" value="RPB6/omega subunit-like"/>
    <property type="match status" value="1"/>
</dbReference>
<evidence type="ECO:0000256" key="7">
    <source>
        <dbReference type="ARBA" id="ARBA00023163"/>
    </source>
</evidence>
<comment type="catalytic activity">
    <reaction evidence="10 11">
        <text>RNA(n) + a ribonucleoside 5'-triphosphate = RNA(n+1) + diphosphate</text>
        <dbReference type="Rhea" id="RHEA:21248"/>
        <dbReference type="Rhea" id="RHEA-COMP:14527"/>
        <dbReference type="Rhea" id="RHEA-COMP:17342"/>
        <dbReference type="ChEBI" id="CHEBI:33019"/>
        <dbReference type="ChEBI" id="CHEBI:61557"/>
        <dbReference type="ChEBI" id="CHEBI:140395"/>
        <dbReference type="EC" id="2.7.7.6"/>
    </reaction>
</comment>
<feature type="compositionally biased region" description="Polar residues" evidence="12">
    <location>
        <begin position="77"/>
        <end position="87"/>
    </location>
</feature>
<dbReference type="SMART" id="SM01409">
    <property type="entry name" value="RNA_pol_Rpb6"/>
    <property type="match status" value="1"/>
</dbReference>
<name>A0ABU4RZ69_9GAMM</name>
<feature type="region of interest" description="Disordered" evidence="12">
    <location>
        <begin position="67"/>
        <end position="87"/>
    </location>
</feature>
<dbReference type="GO" id="GO:0003899">
    <property type="term" value="F:DNA-directed RNA polymerase activity"/>
    <property type="evidence" value="ECO:0007669"/>
    <property type="project" value="UniProtKB-EC"/>
</dbReference>
<dbReference type="InterPro" id="IPR006110">
    <property type="entry name" value="Pol_omega/Rpo6/RPB6"/>
</dbReference>
<evidence type="ECO:0000256" key="5">
    <source>
        <dbReference type="ARBA" id="ARBA00022679"/>
    </source>
</evidence>
<reference evidence="13 14" key="1">
    <citation type="submission" date="2023-11" db="EMBL/GenBank/DDBJ databases">
        <title>Gilvimarinus fulvus sp. nov., isolated from the surface of Kelp.</title>
        <authorList>
            <person name="Sun Y.Y."/>
            <person name="Gong Y."/>
            <person name="Du Z.J."/>
        </authorList>
    </citation>
    <scope>NUCLEOTIDE SEQUENCE [LARGE SCALE GENOMIC DNA]</scope>
    <source>
        <strain evidence="13 14">SDUM040013</strain>
    </source>
</reference>
<proteinExistence type="inferred from homology"/>
<dbReference type="PANTHER" id="PTHR34476:SF1">
    <property type="entry name" value="DNA-DIRECTED RNA POLYMERASE SUBUNIT OMEGA"/>
    <property type="match status" value="1"/>
</dbReference>
<comment type="caution">
    <text evidence="13">The sequence shown here is derived from an EMBL/GenBank/DDBJ whole genome shotgun (WGS) entry which is preliminary data.</text>
</comment>